<dbReference type="HOGENOM" id="CLU_2697720_0_0_6"/>
<dbReference type="KEGG" id="crh:A353_0163"/>
<evidence type="ECO:0000313" key="1">
    <source>
        <dbReference type="EMBL" id="AFP83991.1"/>
    </source>
</evidence>
<keyword evidence="1" id="KW-0689">Ribosomal protein</keyword>
<name>J3VPZ1_CARRU</name>
<proteinExistence type="predicted"/>
<sequence>MVVIRLSKVKKKIFFINVIYKKKSVFGNILKRLGYYDPFINYGKSFFINYKLLFFYVKNGAKISKRIYFFLKK</sequence>
<dbReference type="InterPro" id="IPR023803">
    <property type="entry name" value="Ribosomal_bS16_dom_sf"/>
</dbReference>
<dbReference type="RefSeq" id="WP_014887291.1">
    <property type="nucleotide sequence ID" value="NC_018416.1"/>
</dbReference>
<dbReference type="GeneID" id="67454690"/>
<dbReference type="Gene3D" id="3.30.1320.10">
    <property type="match status" value="1"/>
</dbReference>
<protein>
    <submittedName>
        <fullName evidence="1">Ribosomal protein S16</fullName>
    </submittedName>
</protein>
<dbReference type="AlphaFoldDB" id="J3VPZ1"/>
<keyword evidence="2" id="KW-1185">Reference proteome</keyword>
<accession>J3VPZ1</accession>
<gene>
    <name evidence="1" type="primary">rpsP</name>
    <name evidence="1" type="ORF">A353_0163</name>
</gene>
<evidence type="ECO:0000313" key="2">
    <source>
        <dbReference type="Proteomes" id="UP000003934"/>
    </source>
</evidence>
<dbReference type="STRING" id="1202538.A353_0163"/>
<organism evidence="1 2">
    <name type="scientific">Candidatus Carsonella ruddii HC isolate Thao2000</name>
    <dbReference type="NCBI Taxonomy" id="1202538"/>
    <lineage>
        <taxon>Bacteria</taxon>
        <taxon>Pseudomonadati</taxon>
        <taxon>Pseudomonadota</taxon>
        <taxon>Gammaproteobacteria</taxon>
        <taxon>Oceanospirillales</taxon>
        <taxon>Halomonadaceae</taxon>
        <taxon>Zymobacter group</taxon>
        <taxon>Candidatus Carsonella</taxon>
    </lineage>
</organism>
<dbReference type="EMBL" id="CP003543">
    <property type="protein sequence ID" value="AFP83991.1"/>
    <property type="molecule type" value="Genomic_DNA"/>
</dbReference>
<keyword evidence="1" id="KW-0687">Ribonucleoprotein</keyword>
<dbReference type="GO" id="GO:0005840">
    <property type="term" value="C:ribosome"/>
    <property type="evidence" value="ECO:0007669"/>
    <property type="project" value="UniProtKB-KW"/>
</dbReference>
<dbReference type="Proteomes" id="UP000003934">
    <property type="component" value="Chromosome"/>
</dbReference>
<dbReference type="PATRIC" id="fig|1202538.3.peg.135"/>
<dbReference type="SUPFAM" id="SSF54565">
    <property type="entry name" value="Ribosomal protein S16"/>
    <property type="match status" value="1"/>
</dbReference>
<reference evidence="1 2" key="1">
    <citation type="journal article" date="2012" name="Mol. Biol. Evol.">
        <title>Genome reduction and co-evolution between the primary and secondary bacterial symbionts of psyllids.</title>
        <authorList>
            <person name="Sloan D.B."/>
            <person name="Moran N.A."/>
        </authorList>
    </citation>
    <scope>NUCLEOTIDE SEQUENCE [LARGE SCALE GENOMIC DNA]</scope>
    <source>
        <strain evidence="1 2">HC</strain>
    </source>
</reference>
<dbReference type="OrthoDB" id="9807878at2"/>